<comment type="caution">
    <text evidence="1">The sequence shown here is derived from an EMBL/GenBank/DDBJ whole genome shotgun (WGS) entry which is preliminary data.</text>
</comment>
<name>A0ACC1U2U2_9AGAR</name>
<gene>
    <name evidence="1" type="ORF">F5876DRAFT_40027</name>
</gene>
<accession>A0ACC1U2U2</accession>
<evidence type="ECO:0000313" key="2">
    <source>
        <dbReference type="Proteomes" id="UP001163835"/>
    </source>
</evidence>
<dbReference type="EMBL" id="MU795066">
    <property type="protein sequence ID" value="KAJ3811264.1"/>
    <property type="molecule type" value="Genomic_DNA"/>
</dbReference>
<keyword evidence="2" id="KW-1185">Reference proteome</keyword>
<evidence type="ECO:0000313" key="1">
    <source>
        <dbReference type="EMBL" id="KAJ3811264.1"/>
    </source>
</evidence>
<dbReference type="Proteomes" id="UP001163835">
    <property type="component" value="Unassembled WGS sequence"/>
</dbReference>
<proteinExistence type="predicted"/>
<reference evidence="1" key="1">
    <citation type="submission" date="2022-09" db="EMBL/GenBank/DDBJ databases">
        <title>A Global Phylogenomic Analysis of the Shiitake Genus Lentinula.</title>
        <authorList>
            <consortium name="DOE Joint Genome Institute"/>
            <person name="Sierra-Patev S."/>
            <person name="Min B."/>
            <person name="Naranjo-Ortiz M."/>
            <person name="Looney B."/>
            <person name="Konkel Z."/>
            <person name="Slot J.C."/>
            <person name="Sakamoto Y."/>
            <person name="Steenwyk J.L."/>
            <person name="Rokas A."/>
            <person name="Carro J."/>
            <person name="Camarero S."/>
            <person name="Ferreira P."/>
            <person name="Molpeceres G."/>
            <person name="Ruiz-Duenas F.J."/>
            <person name="Serrano A."/>
            <person name="Henrissat B."/>
            <person name="Drula E."/>
            <person name="Hughes K.W."/>
            <person name="Mata J.L."/>
            <person name="Ishikawa N.K."/>
            <person name="Vargas-Isla R."/>
            <person name="Ushijima S."/>
            <person name="Smith C.A."/>
            <person name="Ahrendt S."/>
            <person name="Andreopoulos W."/>
            <person name="He G."/>
            <person name="Labutti K."/>
            <person name="Lipzen A."/>
            <person name="Ng V."/>
            <person name="Riley R."/>
            <person name="Sandor L."/>
            <person name="Barry K."/>
            <person name="Martinez A.T."/>
            <person name="Xiao Y."/>
            <person name="Gibbons J.G."/>
            <person name="Terashima K."/>
            <person name="Grigoriev I.V."/>
            <person name="Hibbett D.S."/>
        </authorList>
    </citation>
    <scope>NUCLEOTIDE SEQUENCE</scope>
    <source>
        <strain evidence="1">TMI1499</strain>
    </source>
</reference>
<protein>
    <submittedName>
        <fullName evidence="1">MFS general substrate transporter</fullName>
    </submittedName>
</protein>
<sequence>MTRVNGHTDANSHNDPGASELNDIDLVEGRQHFTKPPTKTYQAMLLLAGSMMIFHVIGINQVFGIFQEFYTSSRSNIKDAQGQDALVSLVGSIGAGLTWSGSIFMNPLIARIDNIKLVTFSGAFIMSLGLILASFATRIWHLYLTQALLYGLGSSMYYFPLMTLAPIYFDRHRGFAMGTILAGSGVGGLVMALVLQFLLDHHGIQWALRILGVWNLAVAVPVSMVVRHRVGYGLGAQSQRGSQNRTRTMSIGAFLQAAGNVVPLYYMSSYTVSVLALSNSKGSLFVSINSGVNSLSRIAMGLLADYIGRQNTLIGGAMLSAVSVFALWYNAPQARFIAFVVMYGVYAGGYNALLPTTITEIYGVENYASVNGVMYFIRGLGSMFGAPIAGLILGSHSRSPSLSNNGDSTSTVGLGPIKRRFNDVVIFDGMLLLAAAVCVGYVRWLDARDKGAWRWKA</sequence>
<organism evidence="1 2">
    <name type="scientific">Lentinula aff. lateritia</name>
    <dbReference type="NCBI Taxonomy" id="2804960"/>
    <lineage>
        <taxon>Eukaryota</taxon>
        <taxon>Fungi</taxon>
        <taxon>Dikarya</taxon>
        <taxon>Basidiomycota</taxon>
        <taxon>Agaricomycotina</taxon>
        <taxon>Agaricomycetes</taxon>
        <taxon>Agaricomycetidae</taxon>
        <taxon>Agaricales</taxon>
        <taxon>Marasmiineae</taxon>
        <taxon>Omphalotaceae</taxon>
        <taxon>Lentinula</taxon>
    </lineage>
</organism>